<reference evidence="2 3" key="1">
    <citation type="submission" date="2020-01" db="EMBL/GenBank/DDBJ databases">
        <title>Identification and distribution of gene clusters putatively required for synthesis of sphingolipid metabolism inhibitors in phylogenetically diverse species of the filamentous fungus Fusarium.</title>
        <authorList>
            <person name="Kim H.-S."/>
            <person name="Busman M."/>
            <person name="Brown D.W."/>
            <person name="Divon H."/>
            <person name="Uhlig S."/>
            <person name="Proctor R.H."/>
        </authorList>
    </citation>
    <scope>NUCLEOTIDE SEQUENCE [LARGE SCALE GENOMIC DNA]</scope>
    <source>
        <strain evidence="2 3">NRRL 20459</strain>
    </source>
</reference>
<dbReference type="SUPFAM" id="SSF53335">
    <property type="entry name" value="S-adenosyl-L-methionine-dependent methyltransferases"/>
    <property type="match status" value="1"/>
</dbReference>
<evidence type="ECO:0000313" key="3">
    <source>
        <dbReference type="Proteomes" id="UP000554235"/>
    </source>
</evidence>
<dbReference type="Gene3D" id="3.40.50.150">
    <property type="entry name" value="Vaccinia Virus protein VP39"/>
    <property type="match status" value="1"/>
</dbReference>
<comment type="caution">
    <text evidence="2">The sequence shown here is derived from an EMBL/GenBank/DDBJ whole genome shotgun (WGS) entry which is preliminary data.</text>
</comment>
<organism evidence="2 3">
    <name type="scientific">Fusarium albosuccineum</name>
    <dbReference type="NCBI Taxonomy" id="1237068"/>
    <lineage>
        <taxon>Eukaryota</taxon>
        <taxon>Fungi</taxon>
        <taxon>Dikarya</taxon>
        <taxon>Ascomycota</taxon>
        <taxon>Pezizomycotina</taxon>
        <taxon>Sordariomycetes</taxon>
        <taxon>Hypocreomycetidae</taxon>
        <taxon>Hypocreales</taxon>
        <taxon>Nectriaceae</taxon>
        <taxon>Fusarium</taxon>
        <taxon>Fusarium decemcellulare species complex</taxon>
    </lineage>
</organism>
<accession>A0A8H4LR25</accession>
<dbReference type="GO" id="GO:0008168">
    <property type="term" value="F:methyltransferase activity"/>
    <property type="evidence" value="ECO:0007669"/>
    <property type="project" value="TreeGrafter"/>
</dbReference>
<dbReference type="AlphaFoldDB" id="A0A8H4LR25"/>
<evidence type="ECO:0000256" key="1">
    <source>
        <dbReference type="ARBA" id="ARBA00038158"/>
    </source>
</evidence>
<dbReference type="CDD" id="cd02440">
    <property type="entry name" value="AdoMet_MTases"/>
    <property type="match status" value="1"/>
</dbReference>
<gene>
    <name evidence="2" type="ORF">FALBO_629</name>
</gene>
<sequence length="325" mass="36826">MCNTTVNPEPVLVPDEELENDLDSSIGSEVASSSESLRSSILNYRQENGRTYHRYKEGKYNLPNDGVECERLDLQHNLYIITLGNRLGLAPPNDPDSKAKRVLDVGTGTGIWAIDFADEHTGAQVVGVDLSPIQPSFVPPNVEFFIDDIEEPWSFSEPFDYVHSRMMTFSIKSWPEYAKKIYENLNPGGYVELLEIDLFAKSDDNTLNESHNLSNLIKLLDEASTKIGRAFQDNKKNKEILRDAGFVDIVETVFKWPTNAWPLEKKYKELGNWNNINMDDFKGLEALSIAALTRVLGWSQEEVTVLLASVRKDINNRAIHAYWPV</sequence>
<evidence type="ECO:0008006" key="4">
    <source>
        <dbReference type="Google" id="ProtNLM"/>
    </source>
</evidence>
<dbReference type="Proteomes" id="UP000554235">
    <property type="component" value="Unassembled WGS sequence"/>
</dbReference>
<dbReference type="EMBL" id="JAADYS010000071">
    <property type="protein sequence ID" value="KAF4472468.1"/>
    <property type="molecule type" value="Genomic_DNA"/>
</dbReference>
<dbReference type="InterPro" id="IPR029063">
    <property type="entry name" value="SAM-dependent_MTases_sf"/>
</dbReference>
<dbReference type="PANTHER" id="PTHR43591">
    <property type="entry name" value="METHYLTRANSFERASE"/>
    <property type="match status" value="1"/>
</dbReference>
<dbReference type="OrthoDB" id="2013972at2759"/>
<comment type="similarity">
    <text evidence="1">Belongs to the methyltransferase superfamily. LaeA methyltransferase family.</text>
</comment>
<name>A0A8H4LR25_9HYPO</name>
<proteinExistence type="inferred from homology"/>
<dbReference type="PANTHER" id="PTHR43591:SF24">
    <property type="entry name" value="2-METHOXY-6-POLYPRENYL-1,4-BENZOQUINOL METHYLASE, MITOCHONDRIAL"/>
    <property type="match status" value="1"/>
</dbReference>
<protein>
    <recommendedName>
        <fullName evidence="4">Methyltransferase</fullName>
    </recommendedName>
</protein>
<dbReference type="Pfam" id="PF13489">
    <property type="entry name" value="Methyltransf_23"/>
    <property type="match status" value="1"/>
</dbReference>
<evidence type="ECO:0000313" key="2">
    <source>
        <dbReference type="EMBL" id="KAF4472468.1"/>
    </source>
</evidence>
<keyword evidence="3" id="KW-1185">Reference proteome</keyword>